<dbReference type="Gene3D" id="1.10.10.1760">
    <property type="entry name" value="60S ribosomal protein L36"/>
    <property type="match status" value="1"/>
</dbReference>
<keyword evidence="2 4" id="KW-0689">Ribosomal protein</keyword>
<dbReference type="Pfam" id="PF01158">
    <property type="entry name" value="Ribosomal_L36e"/>
    <property type="match status" value="1"/>
</dbReference>
<dbReference type="InterPro" id="IPR000509">
    <property type="entry name" value="Ribosomal_eL36"/>
</dbReference>
<dbReference type="OrthoDB" id="9616667at2759"/>
<evidence type="ECO:0000313" key="5">
    <source>
        <dbReference type="Proteomes" id="UP000001542"/>
    </source>
</evidence>
<dbReference type="AlphaFoldDB" id="A2F3E0"/>
<dbReference type="FunCoup" id="A2F3E0">
    <property type="interactions" value="504"/>
</dbReference>
<keyword evidence="3" id="KW-0687">Ribonucleoprotein</keyword>
<protein>
    <submittedName>
        <fullName evidence="4">Ribosomal protein L36e, putative</fullName>
    </submittedName>
</protein>
<dbReference type="STRING" id="5722.A2F3E0"/>
<accession>A2F3E0</accession>
<evidence type="ECO:0000256" key="2">
    <source>
        <dbReference type="ARBA" id="ARBA00022980"/>
    </source>
</evidence>
<gene>
    <name evidence="4" type="ORF">TVAG_357930</name>
</gene>
<evidence type="ECO:0000256" key="3">
    <source>
        <dbReference type="ARBA" id="ARBA00023274"/>
    </source>
</evidence>
<reference evidence="4" key="2">
    <citation type="journal article" date="2007" name="Science">
        <title>Draft genome sequence of the sexually transmitted pathogen Trichomonas vaginalis.</title>
        <authorList>
            <person name="Carlton J.M."/>
            <person name="Hirt R.P."/>
            <person name="Silva J.C."/>
            <person name="Delcher A.L."/>
            <person name="Schatz M."/>
            <person name="Zhao Q."/>
            <person name="Wortman J.R."/>
            <person name="Bidwell S.L."/>
            <person name="Alsmark U.C.M."/>
            <person name="Besteiro S."/>
            <person name="Sicheritz-Ponten T."/>
            <person name="Noel C.J."/>
            <person name="Dacks J.B."/>
            <person name="Foster P.G."/>
            <person name="Simillion C."/>
            <person name="Van de Peer Y."/>
            <person name="Miranda-Saavedra D."/>
            <person name="Barton G.J."/>
            <person name="Westrop G.D."/>
            <person name="Mueller S."/>
            <person name="Dessi D."/>
            <person name="Fiori P.L."/>
            <person name="Ren Q."/>
            <person name="Paulsen I."/>
            <person name="Zhang H."/>
            <person name="Bastida-Corcuera F.D."/>
            <person name="Simoes-Barbosa A."/>
            <person name="Brown M.T."/>
            <person name="Hayes R.D."/>
            <person name="Mukherjee M."/>
            <person name="Okumura C.Y."/>
            <person name="Schneider R."/>
            <person name="Smith A.J."/>
            <person name="Vanacova S."/>
            <person name="Villalvazo M."/>
            <person name="Haas B.J."/>
            <person name="Pertea M."/>
            <person name="Feldblyum T.V."/>
            <person name="Utterback T.R."/>
            <person name="Shu C.L."/>
            <person name="Osoegawa K."/>
            <person name="de Jong P.J."/>
            <person name="Hrdy I."/>
            <person name="Horvathova L."/>
            <person name="Zubacova Z."/>
            <person name="Dolezal P."/>
            <person name="Malik S.B."/>
            <person name="Logsdon J.M. Jr."/>
            <person name="Henze K."/>
            <person name="Gupta A."/>
            <person name="Wang C.C."/>
            <person name="Dunne R.L."/>
            <person name="Upcroft J.A."/>
            <person name="Upcroft P."/>
            <person name="White O."/>
            <person name="Salzberg S.L."/>
            <person name="Tang P."/>
            <person name="Chiu C.-H."/>
            <person name="Lee Y.-S."/>
            <person name="Embley T.M."/>
            <person name="Coombs G.H."/>
            <person name="Mottram J.C."/>
            <person name="Tachezy J."/>
            <person name="Fraser-Liggett C.M."/>
            <person name="Johnson P.J."/>
        </authorList>
    </citation>
    <scope>NUCLEOTIDE SEQUENCE [LARGE SCALE GENOMIC DNA]</scope>
    <source>
        <strain evidence="4">G3</strain>
    </source>
</reference>
<comment type="similarity">
    <text evidence="1">Belongs to the eukaryotic ribosomal protein eL36 family.</text>
</comment>
<evidence type="ECO:0000313" key="4">
    <source>
        <dbReference type="EMBL" id="EAY00587.1"/>
    </source>
</evidence>
<dbReference type="KEGG" id="tva:4758409"/>
<dbReference type="InterPro" id="IPR038097">
    <property type="entry name" value="Ribosomal_eL36_sf"/>
</dbReference>
<dbReference type="PANTHER" id="PTHR10114">
    <property type="entry name" value="60S RIBOSOMAL PROTEIN L36"/>
    <property type="match status" value="1"/>
</dbReference>
<dbReference type="GO" id="GO:0003735">
    <property type="term" value="F:structural constituent of ribosome"/>
    <property type="evidence" value="ECO:0000318"/>
    <property type="project" value="GO_Central"/>
</dbReference>
<sequence>MSEEQQQQKALAPKRECGLHSSGKRVNFARKIVHELVGWQPYERHTMDLIKIERRRAARQFLKKRLGTHRRAMKKLNTLEEVVQEESLHHHHE</sequence>
<dbReference type="GO" id="GO:0022625">
    <property type="term" value="C:cytosolic large ribosomal subunit"/>
    <property type="evidence" value="ECO:0000318"/>
    <property type="project" value="GO_Central"/>
</dbReference>
<dbReference type="GO" id="GO:0002181">
    <property type="term" value="P:cytoplasmic translation"/>
    <property type="evidence" value="ECO:0000318"/>
    <property type="project" value="GO_Central"/>
</dbReference>
<dbReference type="SMR" id="A2F3E0"/>
<dbReference type="Proteomes" id="UP000001542">
    <property type="component" value="Unassembled WGS sequence"/>
</dbReference>
<dbReference type="VEuPathDB" id="TrichDB:TVAG_357930"/>
<dbReference type="VEuPathDB" id="TrichDB:TVAGG3_0161060"/>
<keyword evidence="5" id="KW-1185">Reference proteome</keyword>
<dbReference type="RefSeq" id="XP_001313516.1">
    <property type="nucleotide sequence ID" value="XM_001313515.1"/>
</dbReference>
<proteinExistence type="inferred from homology"/>
<reference evidence="4" key="1">
    <citation type="submission" date="2006-10" db="EMBL/GenBank/DDBJ databases">
        <authorList>
            <person name="Amadeo P."/>
            <person name="Zhao Q."/>
            <person name="Wortman J."/>
            <person name="Fraser-Liggett C."/>
            <person name="Carlton J."/>
        </authorList>
    </citation>
    <scope>NUCLEOTIDE SEQUENCE</scope>
    <source>
        <strain evidence="4">G3</strain>
    </source>
</reference>
<dbReference type="EMBL" id="DS113596">
    <property type="protein sequence ID" value="EAY00587.1"/>
    <property type="molecule type" value="Genomic_DNA"/>
</dbReference>
<evidence type="ECO:0000256" key="1">
    <source>
        <dbReference type="ARBA" id="ARBA00006509"/>
    </source>
</evidence>
<dbReference type="InParanoid" id="A2F3E0"/>
<dbReference type="eggNOG" id="KOG3452">
    <property type="taxonomic scope" value="Eukaryota"/>
</dbReference>
<name>A2F3E0_TRIV3</name>
<organism evidence="4 5">
    <name type="scientific">Trichomonas vaginalis (strain ATCC PRA-98 / G3)</name>
    <dbReference type="NCBI Taxonomy" id="412133"/>
    <lineage>
        <taxon>Eukaryota</taxon>
        <taxon>Metamonada</taxon>
        <taxon>Parabasalia</taxon>
        <taxon>Trichomonadida</taxon>
        <taxon>Trichomonadidae</taxon>
        <taxon>Trichomonas</taxon>
    </lineage>
</organism>